<name>A0ABN8XN48_RANTA</name>
<evidence type="ECO:0000313" key="2">
    <source>
        <dbReference type="EMBL" id="CAI9149511.1"/>
    </source>
</evidence>
<feature type="compositionally biased region" description="Polar residues" evidence="1">
    <location>
        <begin position="417"/>
        <end position="432"/>
    </location>
</feature>
<proteinExistence type="predicted"/>
<dbReference type="Proteomes" id="UP001176941">
    <property type="component" value="Unassembled WGS sequence"/>
</dbReference>
<feature type="region of interest" description="Disordered" evidence="1">
    <location>
        <begin position="483"/>
        <end position="525"/>
    </location>
</feature>
<evidence type="ECO:0000256" key="1">
    <source>
        <dbReference type="SAM" id="MobiDB-lite"/>
    </source>
</evidence>
<feature type="region of interest" description="Disordered" evidence="1">
    <location>
        <begin position="561"/>
        <end position="588"/>
    </location>
</feature>
<evidence type="ECO:0000313" key="3">
    <source>
        <dbReference type="Proteomes" id="UP001176941"/>
    </source>
</evidence>
<feature type="region of interest" description="Disordered" evidence="1">
    <location>
        <begin position="385"/>
        <end position="463"/>
    </location>
</feature>
<feature type="region of interest" description="Disordered" evidence="1">
    <location>
        <begin position="230"/>
        <end position="259"/>
    </location>
</feature>
<protein>
    <recommendedName>
        <fullName evidence="4">Transmembrane protein</fullName>
    </recommendedName>
</protein>
<dbReference type="EMBL" id="CATKSN020000347">
    <property type="protein sequence ID" value="CAI9149511.1"/>
    <property type="molecule type" value="Genomic_DNA"/>
</dbReference>
<feature type="compositionally biased region" description="Basic and acidic residues" evidence="1">
    <location>
        <begin position="484"/>
        <end position="500"/>
    </location>
</feature>
<gene>
    <name evidence="2" type="ORF">MRATA1EN1_LOCUS31129</name>
</gene>
<evidence type="ECO:0008006" key="4">
    <source>
        <dbReference type="Google" id="ProtNLM"/>
    </source>
</evidence>
<accession>A0ABN8XN48</accession>
<feature type="compositionally biased region" description="Low complexity" evidence="1">
    <location>
        <begin position="296"/>
        <end position="305"/>
    </location>
</feature>
<comment type="caution">
    <text evidence="2">The sequence shown here is derived from an EMBL/GenBank/DDBJ whole genome shotgun (WGS) entry which is preliminary data.</text>
</comment>
<keyword evidence="3" id="KW-1185">Reference proteome</keyword>
<sequence length="604" mass="64647">MHATQQLAPTFDSSPAVQACHENARGLSALPPTEQQILLYQAPAEARAHFVKRVRVPPLANRRAFLLPPLSRISLKLAARLTTCTQHTCTWDHHKVSEAFNADNVHYLYLGFLWTAATMRQRAALASRHSAGRAQRQSQCGYSGVSRGYHFMGDGRRWKWMRLSQFLLFTTLSAIFNGARIPHASLTQGSEELEDVASTFVETSSGRNGGIDSLTNTAISFSSEALLKDVTGTSERPCTEDTPENPDSPDPLRPAGSLDSPQSLYSSFHHFSPFRIPSPVSETVLHEQEEVHGGKSPAAAPSASPLSNWGEAALEASSPVAETAAIAERVPREVPAPTSEEEAGVAALFLSGYGSKSKAFDRGGLDAKELYSAKAEKAHVLCHPVADDSSDPAAEVTSSGALSCFGRPSATREKSTSPHTEPPTQLFSSPVPTSREDAGGGGTAEATVRGVGQSGTSSGSGDAAVTDLKSLFLAGAPLVQGLRETLRRRPQHEDGADTRRLGSHTRVQDDADGGSDEGVGLQGTQEVPSPFATLFLHIQERSASPAGSFSWQDARDIRNFSSRRGRVVSREDDAPSPEGSPVSPGVQRERLIRLHSFYGIRSPA</sequence>
<feature type="region of interest" description="Disordered" evidence="1">
    <location>
        <begin position="285"/>
        <end position="306"/>
    </location>
</feature>
<feature type="compositionally biased region" description="Low complexity" evidence="1">
    <location>
        <begin position="444"/>
        <end position="461"/>
    </location>
</feature>
<feature type="compositionally biased region" description="Low complexity" evidence="1">
    <location>
        <begin position="576"/>
        <end position="586"/>
    </location>
</feature>
<reference evidence="2" key="1">
    <citation type="submission" date="2023-04" db="EMBL/GenBank/DDBJ databases">
        <authorList>
            <consortium name="ELIXIR-Norway"/>
        </authorList>
    </citation>
    <scope>NUCLEOTIDE SEQUENCE [LARGE SCALE GENOMIC DNA]</scope>
</reference>
<organism evidence="2 3">
    <name type="scientific">Rangifer tarandus platyrhynchus</name>
    <name type="common">Svalbard reindeer</name>
    <dbReference type="NCBI Taxonomy" id="3082113"/>
    <lineage>
        <taxon>Eukaryota</taxon>
        <taxon>Metazoa</taxon>
        <taxon>Chordata</taxon>
        <taxon>Craniata</taxon>
        <taxon>Vertebrata</taxon>
        <taxon>Euteleostomi</taxon>
        <taxon>Mammalia</taxon>
        <taxon>Eutheria</taxon>
        <taxon>Laurasiatheria</taxon>
        <taxon>Artiodactyla</taxon>
        <taxon>Ruminantia</taxon>
        <taxon>Pecora</taxon>
        <taxon>Cervidae</taxon>
        <taxon>Odocoileinae</taxon>
        <taxon>Rangifer</taxon>
    </lineage>
</organism>